<dbReference type="InterPro" id="IPR050706">
    <property type="entry name" value="Cyclic-di-GMP_PDE-like"/>
</dbReference>
<dbReference type="CDD" id="cd01949">
    <property type="entry name" value="GGDEF"/>
    <property type="match status" value="1"/>
</dbReference>
<dbReference type="OrthoDB" id="9814202at2"/>
<accession>A0A0M7BA35</accession>
<dbReference type="Gene3D" id="3.20.20.450">
    <property type="entry name" value="EAL domain"/>
    <property type="match status" value="1"/>
</dbReference>
<dbReference type="SUPFAM" id="SSF55073">
    <property type="entry name" value="Nucleotide cyclase"/>
    <property type="match status" value="1"/>
</dbReference>
<dbReference type="Gene3D" id="3.30.70.270">
    <property type="match status" value="1"/>
</dbReference>
<dbReference type="PROSITE" id="PS50883">
    <property type="entry name" value="EAL"/>
    <property type="match status" value="1"/>
</dbReference>
<dbReference type="InterPro" id="IPR029787">
    <property type="entry name" value="Nucleotide_cyclase"/>
</dbReference>
<dbReference type="SUPFAM" id="SSF141868">
    <property type="entry name" value="EAL domain-like"/>
    <property type="match status" value="1"/>
</dbReference>
<dbReference type="PROSITE" id="PS50887">
    <property type="entry name" value="GGDEF"/>
    <property type="match status" value="1"/>
</dbReference>
<dbReference type="RefSeq" id="WP_055662977.1">
    <property type="nucleotide sequence ID" value="NZ_CYPR01000085.1"/>
</dbReference>
<feature type="domain" description="GGDEF" evidence="2">
    <location>
        <begin position="45"/>
        <end position="177"/>
    </location>
</feature>
<evidence type="ECO:0000259" key="2">
    <source>
        <dbReference type="PROSITE" id="PS50887"/>
    </source>
</evidence>
<dbReference type="Pfam" id="PF00990">
    <property type="entry name" value="GGDEF"/>
    <property type="match status" value="1"/>
</dbReference>
<gene>
    <name evidence="3" type="primary">cph2_1</name>
    <name evidence="3" type="ORF">JSE7799_01391</name>
</gene>
<dbReference type="InterPro" id="IPR043128">
    <property type="entry name" value="Rev_trsase/Diguanyl_cyclase"/>
</dbReference>
<name>A0A0M7BA35_9RHOB</name>
<sequence length="435" mass="46336">MRNAIKAALSALTPKGRIAGHRNLASGAGQEAELRRFSLPIPAAGSGALALFDIDGLKQVNHQHDFDTGDRLLDAVGDTLRRALPTGGGLERSEGGRFLIWLPDKCVEEARQPIENLRRLASLTVVEGFRHKVTCSLSTALVTVAPEEGRTRAVLRADALLARAKALGGDRLEVQAQLNIPSLAPPLAEVEAAIASHALEYHVQPIFDLRPETPRAVGVEALLRWNRDDGSILGPAGFMDTLNRIPEAGSAILPECAANAALPFATGEAPLFVTFNITGAVLDGKGSAGCRWLSAVLERVPAKRLVLEIVETAVIVAPERAADLIGRLRAQGVRIALDDFGTGLSNLERLRRFPADFIKMDRAFVAGLGGDGREEAILESMISLARGLGIDLVAEGIETEEQAATLRTLGIHLGQGYGLGRPAPAAEWAERFGRS</sequence>
<dbReference type="Proteomes" id="UP000049455">
    <property type="component" value="Unassembled WGS sequence"/>
</dbReference>
<dbReference type="Pfam" id="PF00563">
    <property type="entry name" value="EAL"/>
    <property type="match status" value="1"/>
</dbReference>
<dbReference type="AlphaFoldDB" id="A0A0M7BA35"/>
<dbReference type="InterPro" id="IPR035919">
    <property type="entry name" value="EAL_sf"/>
</dbReference>
<proteinExistence type="predicted"/>
<dbReference type="STRING" id="313367.JSE7799_01391"/>
<dbReference type="InterPro" id="IPR001633">
    <property type="entry name" value="EAL_dom"/>
</dbReference>
<dbReference type="PANTHER" id="PTHR33121:SF70">
    <property type="entry name" value="SIGNALING PROTEIN YKOW"/>
    <property type="match status" value="1"/>
</dbReference>
<dbReference type="SMART" id="SM00267">
    <property type="entry name" value="GGDEF"/>
    <property type="match status" value="1"/>
</dbReference>
<reference evidence="3 4" key="1">
    <citation type="submission" date="2015-09" db="EMBL/GenBank/DDBJ databases">
        <authorList>
            <person name="Jackson K.R."/>
            <person name="Lunt B.L."/>
            <person name="Fisher J.N.B."/>
            <person name="Gardner A.V."/>
            <person name="Bailey M.E."/>
            <person name="Deus L.M."/>
            <person name="Earl A.S."/>
            <person name="Gibby P.D."/>
            <person name="Hartmann K.A."/>
            <person name="Liu J.E."/>
            <person name="Manci A.M."/>
            <person name="Nielsen D.A."/>
            <person name="Solomon M.B."/>
            <person name="Breakwell D.P."/>
            <person name="Burnett S.H."/>
            <person name="Grose J.H."/>
        </authorList>
    </citation>
    <scope>NUCLEOTIDE SEQUENCE [LARGE SCALE GENOMIC DNA]</scope>
    <source>
        <strain evidence="3 4">CECT 7799</strain>
    </source>
</reference>
<feature type="domain" description="EAL" evidence="1">
    <location>
        <begin position="183"/>
        <end position="435"/>
    </location>
</feature>
<dbReference type="SMART" id="SM00052">
    <property type="entry name" value="EAL"/>
    <property type="match status" value="1"/>
</dbReference>
<protein>
    <submittedName>
        <fullName evidence="3">Bacteriophytochrome cph2</fullName>
    </submittedName>
</protein>
<dbReference type="InterPro" id="IPR000160">
    <property type="entry name" value="GGDEF_dom"/>
</dbReference>
<dbReference type="PANTHER" id="PTHR33121">
    <property type="entry name" value="CYCLIC DI-GMP PHOSPHODIESTERASE PDEF"/>
    <property type="match status" value="1"/>
</dbReference>
<dbReference type="GO" id="GO:0071111">
    <property type="term" value="F:cyclic-guanylate-specific phosphodiesterase activity"/>
    <property type="evidence" value="ECO:0007669"/>
    <property type="project" value="InterPro"/>
</dbReference>
<dbReference type="EMBL" id="CYPR01000085">
    <property type="protein sequence ID" value="CUH38296.1"/>
    <property type="molecule type" value="Genomic_DNA"/>
</dbReference>
<evidence type="ECO:0000313" key="3">
    <source>
        <dbReference type="EMBL" id="CUH38296.1"/>
    </source>
</evidence>
<evidence type="ECO:0000259" key="1">
    <source>
        <dbReference type="PROSITE" id="PS50883"/>
    </source>
</evidence>
<organism evidence="3 4">
    <name type="scientific">Jannaschia seosinensis</name>
    <dbReference type="NCBI Taxonomy" id="313367"/>
    <lineage>
        <taxon>Bacteria</taxon>
        <taxon>Pseudomonadati</taxon>
        <taxon>Pseudomonadota</taxon>
        <taxon>Alphaproteobacteria</taxon>
        <taxon>Rhodobacterales</taxon>
        <taxon>Roseobacteraceae</taxon>
        <taxon>Jannaschia</taxon>
    </lineage>
</organism>
<keyword evidence="4" id="KW-1185">Reference proteome</keyword>
<dbReference type="CDD" id="cd01948">
    <property type="entry name" value="EAL"/>
    <property type="match status" value="1"/>
</dbReference>
<evidence type="ECO:0000313" key="4">
    <source>
        <dbReference type="Proteomes" id="UP000049455"/>
    </source>
</evidence>